<name>A0AAN7Q2I1_9MYRT</name>
<evidence type="ECO:0000313" key="6">
    <source>
        <dbReference type="Proteomes" id="UP001345219"/>
    </source>
</evidence>
<dbReference type="Gene3D" id="3.30.200.20">
    <property type="entry name" value="Phosphorylase Kinase, domain 1"/>
    <property type="match status" value="1"/>
</dbReference>
<dbReference type="GO" id="GO:0061630">
    <property type="term" value="F:ubiquitin protein ligase activity"/>
    <property type="evidence" value="ECO:0007669"/>
    <property type="project" value="UniProtKB-EC"/>
</dbReference>
<gene>
    <name evidence="5" type="ORF">SAY87_019225</name>
</gene>
<dbReference type="InterPro" id="IPR051348">
    <property type="entry name" value="U-box_ubiquitin_ligases"/>
</dbReference>
<dbReference type="PANTHER" id="PTHR45647:SF139">
    <property type="entry name" value="OS02G0152300 PROTEIN"/>
    <property type="match status" value="1"/>
</dbReference>
<dbReference type="Proteomes" id="UP001345219">
    <property type="component" value="Chromosome 15"/>
</dbReference>
<dbReference type="EMBL" id="JAXIOK010000012">
    <property type="protein sequence ID" value="KAK4757924.1"/>
    <property type="molecule type" value="Genomic_DNA"/>
</dbReference>
<proteinExistence type="predicted"/>
<accession>A0AAN7Q2I1</accession>
<sequence length="156" mass="17432">MDLQAAREAALLLAQKEMAKSKAALEEAGIARRIANLESQKRRNAEMKALKDAQEKQKIMSSIGQPNVQYRKYSIKEIEAATDFFSQSRKIGEGGYGPVYKGYLDHTPVAIKILRPDAAQGRSQFQQEVNSVVETVKVHCSMYLPVTSCRWKSLVA</sequence>
<evidence type="ECO:0000259" key="4">
    <source>
        <dbReference type="PROSITE" id="PS50011"/>
    </source>
</evidence>
<keyword evidence="6" id="KW-1185">Reference proteome</keyword>
<evidence type="ECO:0000256" key="1">
    <source>
        <dbReference type="ARBA" id="ARBA00000900"/>
    </source>
</evidence>
<dbReference type="InterPro" id="IPR011009">
    <property type="entry name" value="Kinase-like_dom_sf"/>
</dbReference>
<evidence type="ECO:0000256" key="2">
    <source>
        <dbReference type="ARBA" id="ARBA00012483"/>
    </source>
</evidence>
<dbReference type="PROSITE" id="PS50011">
    <property type="entry name" value="PROTEIN_KINASE_DOM"/>
    <property type="match status" value="1"/>
</dbReference>
<protein>
    <recommendedName>
        <fullName evidence="2">RING-type E3 ubiquitin transferase</fullName>
        <ecNumber evidence="2">2.3.2.27</ecNumber>
    </recommendedName>
</protein>
<dbReference type="PANTHER" id="PTHR45647">
    <property type="entry name" value="OS02G0152300 PROTEIN"/>
    <property type="match status" value="1"/>
</dbReference>
<dbReference type="GO" id="GO:0004672">
    <property type="term" value="F:protein kinase activity"/>
    <property type="evidence" value="ECO:0007669"/>
    <property type="project" value="InterPro"/>
</dbReference>
<evidence type="ECO:0000313" key="5">
    <source>
        <dbReference type="EMBL" id="KAK4757924.1"/>
    </source>
</evidence>
<dbReference type="AlphaFoldDB" id="A0AAN7Q2I1"/>
<dbReference type="GO" id="GO:0005524">
    <property type="term" value="F:ATP binding"/>
    <property type="evidence" value="ECO:0007669"/>
    <property type="project" value="InterPro"/>
</dbReference>
<comment type="catalytic activity">
    <reaction evidence="1">
        <text>S-ubiquitinyl-[E2 ubiquitin-conjugating enzyme]-L-cysteine + [acceptor protein]-L-lysine = [E2 ubiquitin-conjugating enzyme]-L-cysteine + N(6)-ubiquitinyl-[acceptor protein]-L-lysine.</text>
        <dbReference type="EC" id="2.3.2.27"/>
    </reaction>
</comment>
<reference evidence="5 6" key="1">
    <citation type="journal article" date="2023" name="Hortic Res">
        <title>Pangenome of water caltrop reveals structural variations and asymmetric subgenome divergence after allopolyploidization.</title>
        <authorList>
            <person name="Zhang X."/>
            <person name="Chen Y."/>
            <person name="Wang L."/>
            <person name="Yuan Y."/>
            <person name="Fang M."/>
            <person name="Shi L."/>
            <person name="Lu R."/>
            <person name="Comes H.P."/>
            <person name="Ma Y."/>
            <person name="Chen Y."/>
            <person name="Huang G."/>
            <person name="Zhou Y."/>
            <person name="Zheng Z."/>
            <person name="Qiu Y."/>
        </authorList>
    </citation>
    <scope>NUCLEOTIDE SEQUENCE [LARGE SCALE GENOMIC DNA]</scope>
    <source>
        <tissue evidence="5">Roots</tissue>
    </source>
</reference>
<keyword evidence="3" id="KW-0833">Ubl conjugation pathway</keyword>
<dbReference type="InterPro" id="IPR000719">
    <property type="entry name" value="Prot_kinase_dom"/>
</dbReference>
<feature type="domain" description="Protein kinase" evidence="4">
    <location>
        <begin position="85"/>
        <end position="156"/>
    </location>
</feature>
<evidence type="ECO:0000256" key="3">
    <source>
        <dbReference type="ARBA" id="ARBA00022786"/>
    </source>
</evidence>
<dbReference type="SUPFAM" id="SSF56112">
    <property type="entry name" value="Protein kinase-like (PK-like)"/>
    <property type="match status" value="1"/>
</dbReference>
<comment type="caution">
    <text evidence="5">The sequence shown here is derived from an EMBL/GenBank/DDBJ whole genome shotgun (WGS) entry which is preliminary data.</text>
</comment>
<dbReference type="EC" id="2.3.2.27" evidence="2"/>
<organism evidence="5 6">
    <name type="scientific">Trapa incisa</name>
    <dbReference type="NCBI Taxonomy" id="236973"/>
    <lineage>
        <taxon>Eukaryota</taxon>
        <taxon>Viridiplantae</taxon>
        <taxon>Streptophyta</taxon>
        <taxon>Embryophyta</taxon>
        <taxon>Tracheophyta</taxon>
        <taxon>Spermatophyta</taxon>
        <taxon>Magnoliopsida</taxon>
        <taxon>eudicotyledons</taxon>
        <taxon>Gunneridae</taxon>
        <taxon>Pentapetalae</taxon>
        <taxon>rosids</taxon>
        <taxon>malvids</taxon>
        <taxon>Myrtales</taxon>
        <taxon>Lythraceae</taxon>
        <taxon>Trapa</taxon>
    </lineage>
</organism>